<gene>
    <name evidence="2" type="ORF">VFPFJ_11545</name>
</gene>
<proteinExistence type="predicted"/>
<organism evidence="2 3">
    <name type="scientific">Purpureocillium lilacinum</name>
    <name type="common">Paecilomyces lilacinus</name>
    <dbReference type="NCBI Taxonomy" id="33203"/>
    <lineage>
        <taxon>Eukaryota</taxon>
        <taxon>Fungi</taxon>
        <taxon>Dikarya</taxon>
        <taxon>Ascomycota</taxon>
        <taxon>Pezizomycotina</taxon>
        <taxon>Sordariomycetes</taxon>
        <taxon>Hypocreomycetidae</taxon>
        <taxon>Hypocreales</taxon>
        <taxon>Ophiocordycipitaceae</taxon>
        <taxon>Purpureocillium</taxon>
    </lineage>
</organism>
<protein>
    <submittedName>
        <fullName evidence="2">Uncharacterized protein</fullName>
    </submittedName>
</protein>
<dbReference type="AlphaFoldDB" id="A0A179F3S1"/>
<reference evidence="2 3" key="1">
    <citation type="submission" date="2016-02" db="EMBL/GenBank/DDBJ databases">
        <title>Biosynthesis of antibiotic leucinostatins and their inhibition on Phytophthora in bio-control Purpureocillium lilacinum.</title>
        <authorList>
            <person name="Wang G."/>
            <person name="Liu Z."/>
            <person name="Lin R."/>
            <person name="Li E."/>
            <person name="Mao Z."/>
            <person name="Ling J."/>
            <person name="Yin W."/>
            <person name="Xie B."/>
        </authorList>
    </citation>
    <scope>NUCLEOTIDE SEQUENCE [LARGE SCALE GENOMIC DNA]</scope>
    <source>
        <strain evidence="2">PLFJ-1</strain>
    </source>
</reference>
<evidence type="ECO:0000313" key="2">
    <source>
        <dbReference type="EMBL" id="OAQ60065.1"/>
    </source>
</evidence>
<name>A0A179F3S1_PURLI</name>
<sequence length="109" mass="11584">MSHHGRKRVLPTGGVVRSVKKGYCLLERGGVAGDQNKESPEMCDGRERKRVSAAVASHQENQSAITGHGSSPAASMIASDSSDGTVPELSQESVSIFVPIASPYWYSPQ</sequence>
<dbReference type="EMBL" id="LSBI01000045">
    <property type="protein sequence ID" value="OAQ60065.1"/>
    <property type="molecule type" value="Genomic_DNA"/>
</dbReference>
<comment type="caution">
    <text evidence="2">The sequence shown here is derived from an EMBL/GenBank/DDBJ whole genome shotgun (WGS) entry which is preliminary data.</text>
</comment>
<evidence type="ECO:0000313" key="3">
    <source>
        <dbReference type="Proteomes" id="UP000078340"/>
    </source>
</evidence>
<dbReference type="Proteomes" id="UP000078340">
    <property type="component" value="Unassembled WGS sequence"/>
</dbReference>
<evidence type="ECO:0000256" key="1">
    <source>
        <dbReference type="SAM" id="MobiDB-lite"/>
    </source>
</evidence>
<accession>A0A179F3S1</accession>
<feature type="region of interest" description="Disordered" evidence="1">
    <location>
        <begin position="57"/>
        <end position="86"/>
    </location>
</feature>
<feature type="compositionally biased region" description="Polar residues" evidence="1">
    <location>
        <begin position="58"/>
        <end position="86"/>
    </location>
</feature>